<dbReference type="AlphaFoldDB" id="A0A927CVS8"/>
<evidence type="ECO:0000313" key="1">
    <source>
        <dbReference type="EMBL" id="MBD3108064.1"/>
    </source>
</evidence>
<gene>
    <name evidence="1" type="ORF">IEO70_06765</name>
</gene>
<name>A0A927CVS8_9BACI</name>
<evidence type="ECO:0008006" key="3">
    <source>
        <dbReference type="Google" id="ProtNLM"/>
    </source>
</evidence>
<accession>A0A927CVS8</accession>
<dbReference type="RefSeq" id="WP_190997611.1">
    <property type="nucleotide sequence ID" value="NZ_JACXSI010000013.1"/>
</dbReference>
<protein>
    <recommendedName>
        <fullName evidence="3">DUF4428 domain-containing protein</fullName>
    </recommendedName>
</protein>
<keyword evidence="2" id="KW-1185">Reference proteome</keyword>
<dbReference type="Proteomes" id="UP000602076">
    <property type="component" value="Unassembled WGS sequence"/>
</dbReference>
<organism evidence="1 2">
    <name type="scientific">Peribacillus faecalis</name>
    <dbReference type="NCBI Taxonomy" id="2772559"/>
    <lineage>
        <taxon>Bacteria</taxon>
        <taxon>Bacillati</taxon>
        <taxon>Bacillota</taxon>
        <taxon>Bacilli</taxon>
        <taxon>Bacillales</taxon>
        <taxon>Bacillaceae</taxon>
        <taxon>Peribacillus</taxon>
    </lineage>
</organism>
<reference evidence="1" key="1">
    <citation type="submission" date="2020-09" db="EMBL/GenBank/DDBJ databases">
        <title>Bacillus faecalis sp. nov., a moderately halophilic bacterium isolated from cow faeces.</title>
        <authorList>
            <person name="Jiang L."/>
            <person name="Lee J."/>
        </authorList>
    </citation>
    <scope>NUCLEOTIDE SEQUENCE</scope>
    <source>
        <strain evidence="1">AGMB 02131</strain>
    </source>
</reference>
<dbReference type="EMBL" id="JACXSI010000013">
    <property type="protein sequence ID" value="MBD3108064.1"/>
    <property type="molecule type" value="Genomic_DNA"/>
</dbReference>
<evidence type="ECO:0000313" key="2">
    <source>
        <dbReference type="Proteomes" id="UP000602076"/>
    </source>
</evidence>
<comment type="caution">
    <text evidence="1">The sequence shown here is derived from an EMBL/GenBank/DDBJ whole genome shotgun (WGS) entry which is preliminary data.</text>
</comment>
<proteinExistence type="predicted"/>
<sequence length="211" mass="24685">MVLFVKKECMFCGGKKGLMGTKLLDGDLCYDCTIDIMPKFLEEREFSTRDTFRYKDCCFKTIQECSEYFKNGNEVKKLSKELIHYLGVFALDKEKGVVEIKGHKAVYKIPVHDIDTIIFNCYDDQNANKMKFIFCLFSENCSWLNGYVFEGVFKNDALFKYGSIKKAKADIERIALEMEVNMISLDVYQKMIKKEQRKERLNMLKSVFSRS</sequence>